<feature type="compositionally biased region" description="Basic and acidic residues" evidence="1">
    <location>
        <begin position="1"/>
        <end position="26"/>
    </location>
</feature>
<evidence type="ECO:0000313" key="3">
    <source>
        <dbReference type="Proteomes" id="UP000799439"/>
    </source>
</evidence>
<organism evidence="2 3">
    <name type="scientific">Myriangium duriaei CBS 260.36</name>
    <dbReference type="NCBI Taxonomy" id="1168546"/>
    <lineage>
        <taxon>Eukaryota</taxon>
        <taxon>Fungi</taxon>
        <taxon>Dikarya</taxon>
        <taxon>Ascomycota</taxon>
        <taxon>Pezizomycotina</taxon>
        <taxon>Dothideomycetes</taxon>
        <taxon>Dothideomycetidae</taxon>
        <taxon>Myriangiales</taxon>
        <taxon>Myriangiaceae</taxon>
        <taxon>Myriangium</taxon>
    </lineage>
</organism>
<dbReference type="Proteomes" id="UP000799439">
    <property type="component" value="Unassembled WGS sequence"/>
</dbReference>
<keyword evidence="3" id="KW-1185">Reference proteome</keyword>
<evidence type="ECO:0000256" key="1">
    <source>
        <dbReference type="SAM" id="MobiDB-lite"/>
    </source>
</evidence>
<dbReference type="EMBL" id="ML996088">
    <property type="protein sequence ID" value="KAF2151373.1"/>
    <property type="molecule type" value="Genomic_DNA"/>
</dbReference>
<protein>
    <submittedName>
        <fullName evidence="2">Uncharacterized protein</fullName>
    </submittedName>
</protein>
<feature type="region of interest" description="Disordered" evidence="1">
    <location>
        <begin position="1"/>
        <end position="150"/>
    </location>
</feature>
<evidence type="ECO:0000313" key="2">
    <source>
        <dbReference type="EMBL" id="KAF2151373.1"/>
    </source>
</evidence>
<accession>A0A9P4IWT7</accession>
<gene>
    <name evidence="2" type="ORF">K461DRAFT_172088</name>
</gene>
<reference evidence="2" key="1">
    <citation type="journal article" date="2020" name="Stud. Mycol.">
        <title>101 Dothideomycetes genomes: a test case for predicting lifestyles and emergence of pathogens.</title>
        <authorList>
            <person name="Haridas S."/>
            <person name="Albert R."/>
            <person name="Binder M."/>
            <person name="Bloem J."/>
            <person name="Labutti K."/>
            <person name="Salamov A."/>
            <person name="Andreopoulos B."/>
            <person name="Baker S."/>
            <person name="Barry K."/>
            <person name="Bills G."/>
            <person name="Bluhm B."/>
            <person name="Cannon C."/>
            <person name="Castanera R."/>
            <person name="Culley D."/>
            <person name="Daum C."/>
            <person name="Ezra D."/>
            <person name="Gonzalez J."/>
            <person name="Henrissat B."/>
            <person name="Kuo A."/>
            <person name="Liang C."/>
            <person name="Lipzen A."/>
            <person name="Lutzoni F."/>
            <person name="Magnuson J."/>
            <person name="Mondo S."/>
            <person name="Nolan M."/>
            <person name="Ohm R."/>
            <person name="Pangilinan J."/>
            <person name="Park H.-J."/>
            <person name="Ramirez L."/>
            <person name="Alfaro M."/>
            <person name="Sun H."/>
            <person name="Tritt A."/>
            <person name="Yoshinaga Y."/>
            <person name="Zwiers L.-H."/>
            <person name="Turgeon B."/>
            <person name="Goodwin S."/>
            <person name="Spatafora J."/>
            <person name="Crous P."/>
            <person name="Grigoriev I."/>
        </authorList>
    </citation>
    <scope>NUCLEOTIDE SEQUENCE</scope>
    <source>
        <strain evidence="2">CBS 260.36</strain>
    </source>
</reference>
<comment type="caution">
    <text evidence="2">The sequence shown here is derived from an EMBL/GenBank/DDBJ whole genome shotgun (WGS) entry which is preliminary data.</text>
</comment>
<proteinExistence type="predicted"/>
<sequence length="150" mass="17008">MPRRQVKERPHKPDQNTRNQINHEQRPYPGEQMAQPVPDEMRRIATSDHLPPHPPPIPPHRLSNPHPAVHPINQPVPQPGSCRISRCRQPPLPLKEPVQNIHHDPPRESQGNHSSRQRDIMVPSQLRLPDLIQPDVHLDGAGDGLSDVVP</sequence>
<dbReference type="AlphaFoldDB" id="A0A9P4IWT7"/>
<name>A0A9P4IWT7_9PEZI</name>